<feature type="region of interest" description="Disordered" evidence="1">
    <location>
        <begin position="182"/>
        <end position="220"/>
    </location>
</feature>
<feature type="region of interest" description="Disordered" evidence="1">
    <location>
        <begin position="234"/>
        <end position="259"/>
    </location>
</feature>
<dbReference type="AlphaFoldDB" id="A0A142EQS3"/>
<dbReference type="RefSeq" id="WP_067548734.1">
    <property type="nucleotide sequence ID" value="NZ_CP012836.1"/>
</dbReference>
<dbReference type="InterPro" id="IPR001296">
    <property type="entry name" value="Glyco_trans_1"/>
</dbReference>
<dbReference type="PANTHER" id="PTHR12526:SF630">
    <property type="entry name" value="GLYCOSYLTRANSFERASE"/>
    <property type="match status" value="1"/>
</dbReference>
<reference evidence="5" key="1">
    <citation type="submission" date="2015-09" db="EMBL/GenBank/DDBJ databases">
        <title>Complete sequence of Algoriphagus sp. M8-2.</title>
        <authorList>
            <person name="Shintani M."/>
        </authorList>
    </citation>
    <scope>NUCLEOTIDE SEQUENCE [LARGE SCALE GENOMIC DNA]</scope>
    <source>
        <strain evidence="5">M8-2</strain>
    </source>
</reference>
<sequence length="491" mass="55512">MKILFTQDALVNAGAERSHLEILSRFSEELDVGFVYFYPKHDLREAYERAGIRLFFLNIPEGYHFTLAVSRLISLIRKEKPDLLVSSLWRADIITRIASFFTGVPLVGTLVNDSYAPMAWTDKKGFKYKVVYWVDRLTAGIPCHWIANAHALADSHVKTLGIERGKISVVYRGRPVIASAAKQSFEENSKPKEKIASATKSPEDNSKLKESSLAMTSPVETASAAESFDIKSEISDSSLPPQRAGAVTNPEETAYPDSVGIPVTDDVIAREERPKQSLMEIADRFVVRESEPIRNFISYGRLLERKGFQDAIRAFAKVYETYPDCTLTIFGEGLYRNQLETLIQELKLQNAVFLPGRISNPMELLISNWNAHRTSDIGHRTSFHCFLFPSWYEGFSGALVEAMMAGIPIIASDIPMNLEAIEDKKTALVFRVQNIEELAKQIIWSIEHPEAMQNLGTQARRISEERFDIEKIAKQYEDVLKSLYHQLSQSH</sequence>
<dbReference type="Gene3D" id="3.40.50.2000">
    <property type="entry name" value="Glycogen Phosphorylase B"/>
    <property type="match status" value="3"/>
</dbReference>
<dbReference type="KEGG" id="alm:AO498_13600"/>
<evidence type="ECO:0000313" key="5">
    <source>
        <dbReference type="Proteomes" id="UP000073816"/>
    </source>
</evidence>
<reference evidence="4 5" key="2">
    <citation type="journal article" date="2016" name="Genome Announc.">
        <title>Complete Genome Sequence of Algoriphagus sp. Strain M8-2, Isolated from a Brackish Lake.</title>
        <authorList>
            <person name="Muraguchi Y."/>
            <person name="Kushimoto K."/>
            <person name="Ohtsubo Y."/>
            <person name="Suzuki T."/>
            <person name="Dohra H."/>
            <person name="Kimbara K."/>
            <person name="Shintani M."/>
        </authorList>
    </citation>
    <scope>NUCLEOTIDE SEQUENCE [LARGE SCALE GENOMIC DNA]</scope>
    <source>
        <strain evidence="4 5">M8-2</strain>
    </source>
</reference>
<evidence type="ECO:0000256" key="1">
    <source>
        <dbReference type="SAM" id="MobiDB-lite"/>
    </source>
</evidence>
<dbReference type="GO" id="GO:0016757">
    <property type="term" value="F:glycosyltransferase activity"/>
    <property type="evidence" value="ECO:0007669"/>
    <property type="project" value="InterPro"/>
</dbReference>
<dbReference type="SUPFAM" id="SSF53756">
    <property type="entry name" value="UDP-Glycosyltransferase/glycogen phosphorylase"/>
    <property type="match status" value="1"/>
</dbReference>
<dbReference type="EMBL" id="CP012836">
    <property type="protein sequence ID" value="AMQ57478.1"/>
    <property type="molecule type" value="Genomic_DNA"/>
</dbReference>
<evidence type="ECO:0000259" key="2">
    <source>
        <dbReference type="Pfam" id="PF00534"/>
    </source>
</evidence>
<proteinExistence type="predicted"/>
<evidence type="ECO:0000259" key="3">
    <source>
        <dbReference type="Pfam" id="PF13439"/>
    </source>
</evidence>
<dbReference type="Pfam" id="PF00534">
    <property type="entry name" value="Glycos_transf_1"/>
    <property type="match status" value="1"/>
</dbReference>
<accession>A0A142EQS3</accession>
<dbReference type="PANTHER" id="PTHR12526">
    <property type="entry name" value="GLYCOSYLTRANSFERASE"/>
    <property type="match status" value="1"/>
</dbReference>
<dbReference type="STRING" id="1727163.AO498_13600"/>
<feature type="domain" description="Glycosyl transferase family 1" evidence="2">
    <location>
        <begin position="287"/>
        <end position="461"/>
    </location>
</feature>
<dbReference type="InterPro" id="IPR028098">
    <property type="entry name" value="Glyco_trans_4-like_N"/>
</dbReference>
<gene>
    <name evidence="4" type="ORF">AO498_13600</name>
</gene>
<feature type="domain" description="Glycosyltransferase subfamily 4-like N-terminal" evidence="3">
    <location>
        <begin position="14"/>
        <end position="173"/>
    </location>
</feature>
<dbReference type="Pfam" id="PF13439">
    <property type="entry name" value="Glyco_transf_4"/>
    <property type="match status" value="1"/>
</dbReference>
<name>A0A142EQS3_9BACT</name>
<organism evidence="4 5">
    <name type="scientific">Algoriphagus sanaruensis</name>
    <dbReference type="NCBI Taxonomy" id="1727163"/>
    <lineage>
        <taxon>Bacteria</taxon>
        <taxon>Pseudomonadati</taxon>
        <taxon>Bacteroidota</taxon>
        <taxon>Cytophagia</taxon>
        <taxon>Cytophagales</taxon>
        <taxon>Cyclobacteriaceae</taxon>
        <taxon>Algoriphagus</taxon>
    </lineage>
</organism>
<feature type="compositionally biased region" description="Basic and acidic residues" evidence="1">
    <location>
        <begin position="184"/>
        <end position="210"/>
    </location>
</feature>
<evidence type="ECO:0000313" key="4">
    <source>
        <dbReference type="EMBL" id="AMQ57478.1"/>
    </source>
</evidence>
<dbReference type="Proteomes" id="UP000073816">
    <property type="component" value="Chromosome"/>
</dbReference>
<dbReference type="PATRIC" id="fig|1727163.4.peg.2840"/>
<evidence type="ECO:0008006" key="6">
    <source>
        <dbReference type="Google" id="ProtNLM"/>
    </source>
</evidence>
<dbReference type="OrthoDB" id="9811239at2"/>
<keyword evidence="5" id="KW-1185">Reference proteome</keyword>
<protein>
    <recommendedName>
        <fullName evidence="6">Glycosyl transferase family 1 domain-containing protein</fullName>
    </recommendedName>
</protein>